<gene>
    <name evidence="14" type="ORF">C6P45_004494</name>
</gene>
<dbReference type="InterPro" id="IPR023179">
    <property type="entry name" value="GTP-bd_ortho_bundle_sf"/>
</dbReference>
<dbReference type="InterPro" id="IPR050755">
    <property type="entry name" value="TRAFAC_YlqF/YawG_RiboMat"/>
</dbReference>
<dbReference type="Gene3D" id="1.10.1580.10">
    <property type="match status" value="1"/>
</dbReference>
<dbReference type="InterPro" id="IPR014813">
    <property type="entry name" value="Gnl3_N_dom"/>
</dbReference>
<feature type="region of interest" description="Disordered" evidence="10">
    <location>
        <begin position="1"/>
        <end position="54"/>
    </location>
</feature>
<dbReference type="GO" id="GO:0042273">
    <property type="term" value="P:ribosomal large subunit biogenesis"/>
    <property type="evidence" value="ECO:0007669"/>
    <property type="project" value="UniProtKB-ARBA"/>
</dbReference>
<dbReference type="SUPFAM" id="SSF54236">
    <property type="entry name" value="Ubiquitin-like"/>
    <property type="match status" value="1"/>
</dbReference>
<evidence type="ECO:0000259" key="12">
    <source>
        <dbReference type="PROSITE" id="PS50245"/>
    </source>
</evidence>
<dbReference type="InterPro" id="IPR000938">
    <property type="entry name" value="CAP-Gly_domain"/>
</dbReference>
<evidence type="ECO:0008006" key="16">
    <source>
        <dbReference type="Google" id="ProtNLM"/>
    </source>
</evidence>
<dbReference type="CDD" id="cd04178">
    <property type="entry name" value="Nucleostemin_like"/>
    <property type="match status" value="1"/>
</dbReference>
<dbReference type="FunFam" id="3.40.50.300:FF:000844">
    <property type="entry name" value="Nuclear GTP-binding protein NUG1"/>
    <property type="match status" value="1"/>
</dbReference>
<dbReference type="InterPro" id="IPR027417">
    <property type="entry name" value="P-loop_NTPase"/>
</dbReference>
<dbReference type="Pfam" id="PF08701">
    <property type="entry name" value="GN3L_Grn1"/>
    <property type="match status" value="1"/>
</dbReference>
<evidence type="ECO:0000256" key="1">
    <source>
        <dbReference type="ARBA" id="ARBA00004123"/>
    </source>
</evidence>
<name>A0A9P7BAC7_MAUEX</name>
<dbReference type="SUPFAM" id="SSF74924">
    <property type="entry name" value="Cap-Gly domain"/>
    <property type="match status" value="1"/>
</dbReference>
<keyword evidence="7" id="KW-0143">Chaperone</keyword>
<evidence type="ECO:0000313" key="14">
    <source>
        <dbReference type="EMBL" id="KAG0668654.1"/>
    </source>
</evidence>
<dbReference type="GO" id="GO:0005525">
    <property type="term" value="F:GTP binding"/>
    <property type="evidence" value="ECO:0007669"/>
    <property type="project" value="UniProtKB-KW"/>
</dbReference>
<dbReference type="PROSITE" id="PS50245">
    <property type="entry name" value="CAP_GLY_2"/>
    <property type="match status" value="1"/>
</dbReference>
<feature type="compositionally biased region" description="Basic residues" evidence="10">
    <location>
        <begin position="1"/>
        <end position="13"/>
    </location>
</feature>
<dbReference type="PROSITE" id="PS51721">
    <property type="entry name" value="G_CP"/>
    <property type="match status" value="1"/>
</dbReference>
<dbReference type="Gene3D" id="3.80.10.10">
    <property type="entry name" value="Ribonuclease Inhibitor"/>
    <property type="match status" value="3"/>
</dbReference>
<dbReference type="CDD" id="cd17039">
    <property type="entry name" value="Ubl_ubiquitin_like"/>
    <property type="match status" value="1"/>
</dbReference>
<keyword evidence="2" id="KW-0813">Transport</keyword>
<dbReference type="EMBL" id="PUHR01000061">
    <property type="protein sequence ID" value="KAG0668654.1"/>
    <property type="molecule type" value="Genomic_DNA"/>
</dbReference>
<dbReference type="InterPro" id="IPR006073">
    <property type="entry name" value="GTP-bd"/>
</dbReference>
<dbReference type="InterPro" id="IPR000626">
    <property type="entry name" value="Ubiquitin-like_dom"/>
</dbReference>
<dbReference type="SUPFAM" id="SSF52058">
    <property type="entry name" value="L domain-like"/>
    <property type="match status" value="1"/>
</dbReference>
<dbReference type="PANTHER" id="PTHR11089:SF30">
    <property type="entry name" value="GUANINE NUCLEOTIDE-BINDING PROTEIN-LIKE 3 HOMOLOG"/>
    <property type="match status" value="1"/>
</dbReference>
<dbReference type="OrthoDB" id="10266128at2759"/>
<proteinExistence type="predicted"/>
<keyword evidence="5" id="KW-0653">Protein transport</keyword>
<evidence type="ECO:0000259" key="11">
    <source>
        <dbReference type="PROSITE" id="PS50053"/>
    </source>
</evidence>
<evidence type="ECO:0000256" key="9">
    <source>
        <dbReference type="SAM" id="Coils"/>
    </source>
</evidence>
<dbReference type="Gene3D" id="2.30.30.190">
    <property type="entry name" value="CAP Gly-rich-like domain"/>
    <property type="match status" value="1"/>
</dbReference>
<feature type="compositionally biased region" description="Basic residues" evidence="10">
    <location>
        <begin position="23"/>
        <end position="34"/>
    </location>
</feature>
<evidence type="ECO:0000256" key="5">
    <source>
        <dbReference type="ARBA" id="ARBA00022927"/>
    </source>
</evidence>
<dbReference type="SMART" id="SM01052">
    <property type="entry name" value="CAP_GLY"/>
    <property type="match status" value="1"/>
</dbReference>
<evidence type="ECO:0000256" key="3">
    <source>
        <dbReference type="ARBA" id="ARBA00022517"/>
    </source>
</evidence>
<dbReference type="PROSITE" id="PS00845">
    <property type="entry name" value="CAP_GLY_1"/>
    <property type="match status" value="1"/>
</dbReference>
<dbReference type="AlphaFoldDB" id="A0A9P7BAC7"/>
<dbReference type="FunFam" id="1.10.1580.10:FF:000006">
    <property type="entry name" value="Nuclear GTP-binding protein NUG1"/>
    <property type="match status" value="1"/>
</dbReference>
<evidence type="ECO:0000256" key="6">
    <source>
        <dbReference type="ARBA" id="ARBA00023134"/>
    </source>
</evidence>
<keyword evidence="3" id="KW-0690">Ribosome biogenesis</keyword>
<dbReference type="InterPro" id="IPR030378">
    <property type="entry name" value="G_CP_dom"/>
</dbReference>
<dbReference type="GO" id="GO:0006364">
    <property type="term" value="P:rRNA processing"/>
    <property type="evidence" value="ECO:0007669"/>
    <property type="project" value="UniProtKB-ARBA"/>
</dbReference>
<organism evidence="14 15">
    <name type="scientific">Maudiozyma exigua</name>
    <name type="common">Yeast</name>
    <name type="synonym">Kazachstania exigua</name>
    <dbReference type="NCBI Taxonomy" id="34358"/>
    <lineage>
        <taxon>Eukaryota</taxon>
        <taxon>Fungi</taxon>
        <taxon>Dikarya</taxon>
        <taxon>Ascomycota</taxon>
        <taxon>Saccharomycotina</taxon>
        <taxon>Saccharomycetes</taxon>
        <taxon>Saccharomycetales</taxon>
        <taxon>Saccharomycetaceae</taxon>
        <taxon>Maudiozyma</taxon>
    </lineage>
</organism>
<dbReference type="Proteomes" id="UP000750334">
    <property type="component" value="Unassembled WGS sequence"/>
</dbReference>
<feature type="coiled-coil region" evidence="9">
    <location>
        <begin position="61"/>
        <end position="88"/>
    </location>
</feature>
<protein>
    <recommendedName>
        <fullName evidence="16">CP-type G domain-containing protein</fullName>
    </recommendedName>
</protein>
<keyword evidence="4" id="KW-0547">Nucleotide-binding</keyword>
<dbReference type="GO" id="GO:0005730">
    <property type="term" value="C:nucleolus"/>
    <property type="evidence" value="ECO:0007669"/>
    <property type="project" value="TreeGrafter"/>
</dbReference>
<reference evidence="14 15" key="1">
    <citation type="submission" date="2020-11" db="EMBL/GenBank/DDBJ databases">
        <title>Kefir isolates.</title>
        <authorList>
            <person name="Marcisauskas S."/>
            <person name="Kim Y."/>
            <person name="Blasche S."/>
        </authorList>
    </citation>
    <scope>NUCLEOTIDE SEQUENCE [LARGE SCALE GENOMIC DNA]</scope>
    <source>
        <strain evidence="14 15">OG2</strain>
    </source>
</reference>
<evidence type="ECO:0000259" key="13">
    <source>
        <dbReference type="PROSITE" id="PS51721"/>
    </source>
</evidence>
<keyword evidence="6" id="KW-0342">GTP-binding</keyword>
<dbReference type="PROSITE" id="PS51450">
    <property type="entry name" value="LRR"/>
    <property type="match status" value="1"/>
</dbReference>
<accession>A0A9P7BAC7</accession>
<dbReference type="GO" id="GO:0015031">
    <property type="term" value="P:protein transport"/>
    <property type="evidence" value="ECO:0007669"/>
    <property type="project" value="UniProtKB-KW"/>
</dbReference>
<comment type="caution">
    <text evidence="14">The sequence shown here is derived from an EMBL/GenBank/DDBJ whole genome shotgun (WGS) entry which is preliminary data.</text>
</comment>
<dbReference type="PROSITE" id="PS50053">
    <property type="entry name" value="UBIQUITIN_2"/>
    <property type="match status" value="1"/>
</dbReference>
<comment type="subcellular location">
    <subcellularLocation>
        <location evidence="1">Nucleus</location>
    </subcellularLocation>
</comment>
<dbReference type="SUPFAM" id="SSF52540">
    <property type="entry name" value="P-loop containing nucleoside triphosphate hydrolases"/>
    <property type="match status" value="1"/>
</dbReference>
<feature type="domain" description="Ubiquitin-like" evidence="11">
    <location>
        <begin position="932"/>
        <end position="1011"/>
    </location>
</feature>
<dbReference type="Gene3D" id="3.40.50.300">
    <property type="entry name" value="P-loop containing nucleotide triphosphate hydrolases"/>
    <property type="match status" value="1"/>
</dbReference>
<evidence type="ECO:0000256" key="10">
    <source>
        <dbReference type="SAM" id="MobiDB-lite"/>
    </source>
</evidence>
<dbReference type="GO" id="GO:0030684">
    <property type="term" value="C:preribosome"/>
    <property type="evidence" value="ECO:0007669"/>
    <property type="project" value="UniProtKB-ARBA"/>
</dbReference>
<dbReference type="Pfam" id="PF01926">
    <property type="entry name" value="MMR_HSR1"/>
    <property type="match status" value="1"/>
</dbReference>
<dbReference type="InterPro" id="IPR001611">
    <property type="entry name" value="Leu-rich_rpt"/>
</dbReference>
<evidence type="ECO:0000313" key="15">
    <source>
        <dbReference type="Proteomes" id="UP000750334"/>
    </source>
</evidence>
<feature type="domain" description="CP-type G" evidence="13">
    <location>
        <begin position="168"/>
        <end position="346"/>
    </location>
</feature>
<dbReference type="InterPro" id="IPR036859">
    <property type="entry name" value="CAP-Gly_dom_sf"/>
</dbReference>
<keyword evidence="15" id="KW-1185">Reference proteome</keyword>
<dbReference type="InterPro" id="IPR029071">
    <property type="entry name" value="Ubiquitin-like_domsf"/>
</dbReference>
<keyword evidence="8" id="KW-0539">Nucleus</keyword>
<sequence length="1011" mass="113323">MRVRKRTSKRTSTRMREGIQKKATAHRRKERKQAKHDVTWKSKHKKDPGIPASFPYKHKILEEIEARKQKDLEDRRLAREEKQRAREQALAMGEDVMDEDDMEEEGAESGLAALADFAQQAAAEYDGKVNHMDHHNNDVEYESKDLDIDFYDDDDEGDSELEQSRKAYDKIFKTVVDASDVILYVLDARDPEGTRSRKVEQAVLQSQGKRLILILNKVDLVPPYVLEPWLNVLKSSFPTIPIRAAPGATNASSFNKKLTQSATANALLEALKTYSNNSNLKRSIVVGVIGYPNVGKSSVINAITSRRGGPSKVCPTGNQAGVTTSLREIKIDNKLKILDSPGICFPGETKAKSKSEQEAELALLSALPPKYITDPYPAILMLVKRLAKSDEMTESFKKLYEIPPIPANDADTFTKHFLIHVARKRGRLGKGGIPNLVSAGQSVLNDWRDGKILGWVLPNASKDIAEDSGIATGSSTVSTGAQAEPSKAEQTTIVAEWSKEFDLDGLFGSLDAAIGASNDDDELTFGVEWDDPGRGKHSGALNGVKYFSTVKDNAGSFIKCSKVMRHVRVGFFEAIEEIYGTPTELGNDVQISSKNIEFLGFDVLNDRNQHLDSLKIISLQRRSISFTIPRSKTGSAVIRNFNGLKSLNVSYNLYSDFEDILQLLRISPNLFTLNISGNKFNSKSFISCERTEFNNIRHLSAANCNLSVEDTIIILEYFPHLETLDLSYNDLSKLVDVSLDLPLNLKSLLLSNNYLPALPRGYYQWSINSLDLSNNNIRSVDTSLHGESKYTSLSIAGLDLSHNKIECWDVVDHLNEVFPNLKSLRINGNPIMSGDCSETYQENSEKSNIIFMNTLARFNNLDILNGSHLTADIKNESELYFISELCSENLTLSKDSKRWAYFEDKYSLTQRISKQSQFSREDDALLRDLEILRLNIQFQNQINIPVNILPSSSIRYMKSVISRQIGISIRKFKVLYEPTKDKESRVEICRDFSLVSDLGMTDGSNIYVVLD</sequence>
<dbReference type="InterPro" id="IPR032675">
    <property type="entry name" value="LRR_dom_sf"/>
</dbReference>
<evidence type="ECO:0000256" key="4">
    <source>
        <dbReference type="ARBA" id="ARBA00022741"/>
    </source>
</evidence>
<evidence type="ECO:0000256" key="8">
    <source>
        <dbReference type="ARBA" id="ARBA00023242"/>
    </source>
</evidence>
<feature type="domain" description="CAP-Gly" evidence="12">
    <location>
        <begin position="515"/>
        <end position="559"/>
    </location>
</feature>
<keyword evidence="9" id="KW-0175">Coiled coil</keyword>
<dbReference type="PANTHER" id="PTHR11089">
    <property type="entry name" value="GTP-BINDING PROTEIN-RELATED"/>
    <property type="match status" value="1"/>
</dbReference>
<evidence type="ECO:0000256" key="7">
    <source>
        <dbReference type="ARBA" id="ARBA00023186"/>
    </source>
</evidence>
<dbReference type="Pfam" id="PF01302">
    <property type="entry name" value="CAP_GLY"/>
    <property type="match status" value="1"/>
</dbReference>
<evidence type="ECO:0000256" key="2">
    <source>
        <dbReference type="ARBA" id="ARBA00022448"/>
    </source>
</evidence>